<comment type="caution">
    <text evidence="2">The sequence shown here is derived from an EMBL/GenBank/DDBJ whole genome shotgun (WGS) entry which is preliminary data.</text>
</comment>
<accession>A0ABN9TL28</accession>
<reference evidence="2" key="1">
    <citation type="submission" date="2023-10" db="EMBL/GenBank/DDBJ databases">
        <authorList>
            <person name="Chen Y."/>
            <person name="Shah S."/>
            <person name="Dougan E. K."/>
            <person name="Thang M."/>
            <person name="Chan C."/>
        </authorList>
    </citation>
    <scope>NUCLEOTIDE SEQUENCE [LARGE SCALE GENOMIC DNA]</scope>
</reference>
<keyword evidence="3" id="KW-1185">Reference proteome</keyword>
<protein>
    <submittedName>
        <fullName evidence="2">Uncharacterized protein</fullName>
    </submittedName>
</protein>
<gene>
    <name evidence="2" type="ORF">PCOR1329_LOCUS40129</name>
</gene>
<feature type="compositionally biased region" description="Low complexity" evidence="1">
    <location>
        <begin position="172"/>
        <end position="189"/>
    </location>
</feature>
<dbReference type="Proteomes" id="UP001189429">
    <property type="component" value="Unassembled WGS sequence"/>
</dbReference>
<evidence type="ECO:0000313" key="2">
    <source>
        <dbReference type="EMBL" id="CAK0846682.1"/>
    </source>
</evidence>
<dbReference type="EMBL" id="CAUYUJ010014838">
    <property type="protein sequence ID" value="CAK0846682.1"/>
    <property type="molecule type" value="Genomic_DNA"/>
</dbReference>
<evidence type="ECO:0000256" key="1">
    <source>
        <dbReference type="SAM" id="MobiDB-lite"/>
    </source>
</evidence>
<proteinExistence type="predicted"/>
<organism evidence="2 3">
    <name type="scientific">Prorocentrum cordatum</name>
    <dbReference type="NCBI Taxonomy" id="2364126"/>
    <lineage>
        <taxon>Eukaryota</taxon>
        <taxon>Sar</taxon>
        <taxon>Alveolata</taxon>
        <taxon>Dinophyceae</taxon>
        <taxon>Prorocentrales</taxon>
        <taxon>Prorocentraceae</taxon>
        <taxon>Prorocentrum</taxon>
    </lineage>
</organism>
<sequence length="232" mass="24540">MGLARISVDVIMAGPRRASVQSAADVVAIEGAEHLKAKEGKIVDFFVYVDSDGLGAEECRPRQALRMSLTHSQANNTFKSSPQWSEFLADSEYYPALESELGVLVRKYAWPLPFALVELWGHPDDLAAAAVKLVSKDRQHAEGRRRTEGRLRGLRAALAHAGGRPGQGGAPAGEPQGVRRSRHVAAAAVPQPDAHGGPAGTCEEGVKEFLKGPRRPSAAEVLSAPPAGDGAA</sequence>
<evidence type="ECO:0000313" key="3">
    <source>
        <dbReference type="Proteomes" id="UP001189429"/>
    </source>
</evidence>
<feature type="region of interest" description="Disordered" evidence="1">
    <location>
        <begin position="159"/>
        <end position="232"/>
    </location>
</feature>
<name>A0ABN9TL28_9DINO</name>